<feature type="region of interest" description="Disordered" evidence="1">
    <location>
        <begin position="63"/>
        <end position="136"/>
    </location>
</feature>
<keyword evidence="3" id="KW-1185">Reference proteome</keyword>
<sequence>MTAVRLPLVEMSPSPKPTTRTSRADRAVRPGAYAHRPGGAALGRGHHRGIDERCQLFGNRLHPARGVGGRRKLTPQRAGRRASRGGRQVEARRAAARLRHGPATHGIPTREPGARRGHRPTRAGRTRRGRRTEGRVACTVILEEGVADVSGRGGKDSGSPPALRPRRHLPRPPGRRSSGGSRGGDQRWLPDGPEPGSTDVRGARSSTGGRGEGRGHGRLLARREPGRRPSRTRASAQAGCALWWQDPGGRSASADIPVRLRARCAGARRNRAERAADCAADRWNLTG</sequence>
<dbReference type="STRING" id="1798228.SAMN05216574_107107"/>
<proteinExistence type="predicted"/>
<feature type="compositionally biased region" description="Basic residues" evidence="1">
    <location>
        <begin position="68"/>
        <end position="84"/>
    </location>
</feature>
<feature type="compositionally biased region" description="Basic residues" evidence="1">
    <location>
        <begin position="115"/>
        <end position="130"/>
    </location>
</feature>
<dbReference type="EMBL" id="FOND01000007">
    <property type="protein sequence ID" value="SFE93690.1"/>
    <property type="molecule type" value="Genomic_DNA"/>
</dbReference>
<evidence type="ECO:0000313" key="3">
    <source>
        <dbReference type="Proteomes" id="UP000198589"/>
    </source>
</evidence>
<feature type="region of interest" description="Disordered" evidence="1">
    <location>
        <begin position="148"/>
        <end position="237"/>
    </location>
</feature>
<feature type="compositionally biased region" description="Basic and acidic residues" evidence="1">
    <location>
        <begin position="211"/>
        <end position="227"/>
    </location>
</feature>
<accession>A0A1I2EN79</accession>
<evidence type="ECO:0000256" key="1">
    <source>
        <dbReference type="SAM" id="MobiDB-lite"/>
    </source>
</evidence>
<protein>
    <submittedName>
        <fullName evidence="2">Uncharacterized protein</fullName>
    </submittedName>
</protein>
<gene>
    <name evidence="2" type="ORF">SAMN05216574_107107</name>
</gene>
<feature type="region of interest" description="Disordered" evidence="1">
    <location>
        <begin position="1"/>
        <end position="46"/>
    </location>
</feature>
<dbReference type="AlphaFoldDB" id="A0A1I2EN79"/>
<evidence type="ECO:0000313" key="2">
    <source>
        <dbReference type="EMBL" id="SFE93690.1"/>
    </source>
</evidence>
<organism evidence="2 3">
    <name type="scientific">Blastococcus tunisiensis</name>
    <dbReference type="NCBI Taxonomy" id="1798228"/>
    <lineage>
        <taxon>Bacteria</taxon>
        <taxon>Bacillati</taxon>
        <taxon>Actinomycetota</taxon>
        <taxon>Actinomycetes</taxon>
        <taxon>Geodermatophilales</taxon>
        <taxon>Geodermatophilaceae</taxon>
        <taxon>Blastococcus</taxon>
    </lineage>
</organism>
<feature type="compositionally biased region" description="Basic residues" evidence="1">
    <location>
        <begin position="164"/>
        <end position="174"/>
    </location>
</feature>
<dbReference type="Proteomes" id="UP000198589">
    <property type="component" value="Unassembled WGS sequence"/>
</dbReference>
<name>A0A1I2EN79_9ACTN</name>
<reference evidence="3" key="1">
    <citation type="submission" date="2016-10" db="EMBL/GenBank/DDBJ databases">
        <authorList>
            <person name="Varghese N."/>
            <person name="Submissions S."/>
        </authorList>
    </citation>
    <scope>NUCLEOTIDE SEQUENCE [LARGE SCALE GENOMIC DNA]</scope>
    <source>
        <strain evidence="3">DSM 46838</strain>
    </source>
</reference>